<name>A0A919WL95_9BACI</name>
<evidence type="ECO:0000256" key="2">
    <source>
        <dbReference type="ARBA" id="ARBA00023002"/>
    </source>
</evidence>
<protein>
    <submittedName>
        <fullName evidence="7">Dehydrogenase</fullName>
    </submittedName>
</protein>
<evidence type="ECO:0000256" key="4">
    <source>
        <dbReference type="RuleBase" id="RU003719"/>
    </source>
</evidence>
<feature type="domain" description="D-isomer specific 2-hydroxyacid dehydrogenase catalytic" evidence="5">
    <location>
        <begin position="16"/>
        <end position="313"/>
    </location>
</feature>
<evidence type="ECO:0000313" key="7">
    <source>
        <dbReference type="EMBL" id="GIN63781.1"/>
    </source>
</evidence>
<organism evidence="7 8">
    <name type="scientific">Robertmurraya siralis</name>
    <dbReference type="NCBI Taxonomy" id="77777"/>
    <lineage>
        <taxon>Bacteria</taxon>
        <taxon>Bacillati</taxon>
        <taxon>Bacillota</taxon>
        <taxon>Bacilli</taxon>
        <taxon>Bacillales</taxon>
        <taxon>Bacillaceae</taxon>
        <taxon>Robertmurraya</taxon>
    </lineage>
</organism>
<dbReference type="PROSITE" id="PS00670">
    <property type="entry name" value="D_2_HYDROXYACID_DH_2"/>
    <property type="match status" value="1"/>
</dbReference>
<comment type="similarity">
    <text evidence="1 4">Belongs to the D-isomer specific 2-hydroxyacid dehydrogenase family.</text>
</comment>
<dbReference type="InterPro" id="IPR036291">
    <property type="entry name" value="NAD(P)-bd_dom_sf"/>
</dbReference>
<gene>
    <name evidence="7" type="ORF">J27TS8_37740</name>
</gene>
<dbReference type="Gene3D" id="3.40.50.720">
    <property type="entry name" value="NAD(P)-binding Rossmann-like Domain"/>
    <property type="match status" value="2"/>
</dbReference>
<accession>A0A919WL95</accession>
<dbReference type="GO" id="GO:0051287">
    <property type="term" value="F:NAD binding"/>
    <property type="evidence" value="ECO:0007669"/>
    <property type="project" value="InterPro"/>
</dbReference>
<dbReference type="PROSITE" id="PS00065">
    <property type="entry name" value="D_2_HYDROXYACID_DH_1"/>
    <property type="match status" value="1"/>
</dbReference>
<dbReference type="Pfam" id="PF00389">
    <property type="entry name" value="2-Hacid_dh"/>
    <property type="match status" value="1"/>
</dbReference>
<dbReference type="InterPro" id="IPR006139">
    <property type="entry name" value="D-isomer_2_OHA_DH_cat_dom"/>
</dbReference>
<evidence type="ECO:0000259" key="5">
    <source>
        <dbReference type="Pfam" id="PF00389"/>
    </source>
</evidence>
<dbReference type="InterPro" id="IPR006140">
    <property type="entry name" value="D-isomer_DH_NAD-bd"/>
</dbReference>
<sequence length="322" mass="36419">MNVYITDCDHDSIEIEKEVLKPITSDVMWFNCSTEEEVIEQCKEAEGVIVQYAPFTRRVFEHLPNLKVISRYGVGVDTIDLDAASEYGVQVCNVPDYGVNEVSDHAFALMMALARKIPQMSRNVKNNEWDYKKAIPLYRLQEQTVGVIGLGRIGNCLAEKVHGLGMNVIGYDHTRSRKYFPSFVKSVTLEEMLATADIISIHIPLTIETRNLIGREEFQLMKETAYIVNTARGGIIDEKALLEALEQRQIAGAALDVFETEPPINSELFKFDNFIATPHIAWYSIEAGQELKRKAAEEVLRVLTNKKPEYPVNKVFSENVKG</sequence>
<feature type="domain" description="D-isomer specific 2-hydroxyacid dehydrogenase NAD-binding" evidence="6">
    <location>
        <begin position="107"/>
        <end position="281"/>
    </location>
</feature>
<dbReference type="RefSeq" id="WP_095309768.1">
    <property type="nucleotide sequence ID" value="NZ_BORC01000008.1"/>
</dbReference>
<dbReference type="Proteomes" id="UP000682111">
    <property type="component" value="Unassembled WGS sequence"/>
</dbReference>
<reference evidence="7" key="1">
    <citation type="submission" date="2021-03" db="EMBL/GenBank/DDBJ databases">
        <title>Antimicrobial resistance genes in bacteria isolated from Japanese honey, and their potential for conferring macrolide and lincosamide resistance in the American foulbrood pathogen Paenibacillus larvae.</title>
        <authorList>
            <person name="Okamoto M."/>
            <person name="Kumagai M."/>
            <person name="Kanamori H."/>
            <person name="Takamatsu D."/>
        </authorList>
    </citation>
    <scope>NUCLEOTIDE SEQUENCE</scope>
    <source>
        <strain evidence="7">J27TS8</strain>
    </source>
</reference>
<dbReference type="SUPFAM" id="SSF52283">
    <property type="entry name" value="Formate/glycerate dehydrogenase catalytic domain-like"/>
    <property type="match status" value="1"/>
</dbReference>
<dbReference type="PANTHER" id="PTHR43761:SF1">
    <property type="entry name" value="D-ISOMER SPECIFIC 2-HYDROXYACID DEHYDROGENASE CATALYTIC DOMAIN-CONTAINING PROTEIN-RELATED"/>
    <property type="match status" value="1"/>
</dbReference>
<dbReference type="GO" id="GO:0016616">
    <property type="term" value="F:oxidoreductase activity, acting on the CH-OH group of donors, NAD or NADP as acceptor"/>
    <property type="evidence" value="ECO:0007669"/>
    <property type="project" value="InterPro"/>
</dbReference>
<evidence type="ECO:0000259" key="6">
    <source>
        <dbReference type="Pfam" id="PF02826"/>
    </source>
</evidence>
<keyword evidence="8" id="KW-1185">Reference proteome</keyword>
<dbReference type="InterPro" id="IPR050418">
    <property type="entry name" value="D-iso_2-hydroxyacid_DH_PdxB"/>
</dbReference>
<dbReference type="EMBL" id="BORC01000008">
    <property type="protein sequence ID" value="GIN63781.1"/>
    <property type="molecule type" value="Genomic_DNA"/>
</dbReference>
<evidence type="ECO:0000256" key="3">
    <source>
        <dbReference type="ARBA" id="ARBA00023027"/>
    </source>
</evidence>
<dbReference type="CDD" id="cd05299">
    <property type="entry name" value="CtBP_dh"/>
    <property type="match status" value="1"/>
</dbReference>
<dbReference type="Pfam" id="PF02826">
    <property type="entry name" value="2-Hacid_dh_C"/>
    <property type="match status" value="1"/>
</dbReference>
<comment type="caution">
    <text evidence="7">The sequence shown here is derived from an EMBL/GenBank/DDBJ whole genome shotgun (WGS) entry which is preliminary data.</text>
</comment>
<dbReference type="AlphaFoldDB" id="A0A919WL95"/>
<evidence type="ECO:0000256" key="1">
    <source>
        <dbReference type="ARBA" id="ARBA00005854"/>
    </source>
</evidence>
<dbReference type="GO" id="GO:0003714">
    <property type="term" value="F:transcription corepressor activity"/>
    <property type="evidence" value="ECO:0007669"/>
    <property type="project" value="InterPro"/>
</dbReference>
<evidence type="ECO:0000313" key="8">
    <source>
        <dbReference type="Proteomes" id="UP000682111"/>
    </source>
</evidence>
<dbReference type="InterPro" id="IPR029753">
    <property type="entry name" value="D-isomer_DH_CS"/>
</dbReference>
<dbReference type="PROSITE" id="PS00671">
    <property type="entry name" value="D_2_HYDROXYACID_DH_3"/>
    <property type="match status" value="1"/>
</dbReference>
<proteinExistence type="inferred from homology"/>
<dbReference type="PANTHER" id="PTHR43761">
    <property type="entry name" value="D-ISOMER SPECIFIC 2-HYDROXYACID DEHYDROGENASE FAMILY PROTEIN (AFU_ORTHOLOGUE AFUA_1G13630)"/>
    <property type="match status" value="1"/>
</dbReference>
<keyword evidence="2 4" id="KW-0560">Oxidoreductase</keyword>
<keyword evidence="3" id="KW-0520">NAD</keyword>
<dbReference type="SUPFAM" id="SSF51735">
    <property type="entry name" value="NAD(P)-binding Rossmann-fold domains"/>
    <property type="match status" value="1"/>
</dbReference>
<dbReference type="FunFam" id="3.40.50.720:FF:000203">
    <property type="entry name" value="D-3-phosphoglycerate dehydrogenase (SerA)"/>
    <property type="match status" value="1"/>
</dbReference>
<dbReference type="InterPro" id="IPR043322">
    <property type="entry name" value="CtBP"/>
</dbReference>
<dbReference type="InterPro" id="IPR029752">
    <property type="entry name" value="D-isomer_DH_CS1"/>
</dbReference>
<dbReference type="OrthoDB" id="9805416at2"/>